<protein>
    <recommendedName>
        <fullName evidence="3">Alginate export domain-containing protein</fullName>
    </recommendedName>
</protein>
<sequence length="413" mass="44976">MALFVLAGPARATDADDAALSLADLQPAEVAQASDWRSFIEAGAGASVRRGDGAVQGSRRLSVDIRYEHSLAPGTRVFVADRLDLGQPAPGRGEHAVNTLKEAYVSWQLAADAMFDLGRINVRNGVATGYNPTDYFREGAVRAPISINPASLRENRQGSVMLRAQHLWDGGSLTALYAPALARESNPEGLALDVGATNARHRGLLALSQRVGGLTPQLLVFHEEARSTRFGFNLTGLLNDATVAYLEWSGGRSATQLADALQAFMPACDCTTWRNRVSSGLTYTTPDKLSLTAEYQHNGGGLEASAWNALRQGPAALYGQYRSALRVTQEMPTRRAVFLQALWQDALVPRLDLGVMHNLDLADRSHRLWAEARYHVDSVEYALQWVRHGGEAGSVYGAVPESRGWQLLARYYF</sequence>
<keyword evidence="2" id="KW-1185">Reference proteome</keyword>
<organism evidence="1 2">
    <name type="scientific">Zoogloea dura</name>
    <dbReference type="NCBI Taxonomy" id="2728840"/>
    <lineage>
        <taxon>Bacteria</taxon>
        <taxon>Pseudomonadati</taxon>
        <taxon>Pseudomonadota</taxon>
        <taxon>Betaproteobacteria</taxon>
        <taxon>Rhodocyclales</taxon>
        <taxon>Zoogloeaceae</taxon>
        <taxon>Zoogloea</taxon>
    </lineage>
</organism>
<name>A0A848GAJ6_9RHOO</name>
<dbReference type="RefSeq" id="WP_169147844.1">
    <property type="nucleotide sequence ID" value="NZ_JABBGA010000025.1"/>
</dbReference>
<evidence type="ECO:0008006" key="3">
    <source>
        <dbReference type="Google" id="ProtNLM"/>
    </source>
</evidence>
<comment type="caution">
    <text evidence="1">The sequence shown here is derived from an EMBL/GenBank/DDBJ whole genome shotgun (WGS) entry which is preliminary data.</text>
</comment>
<evidence type="ECO:0000313" key="2">
    <source>
        <dbReference type="Proteomes" id="UP000580043"/>
    </source>
</evidence>
<dbReference type="EMBL" id="JABBGA010000025">
    <property type="protein sequence ID" value="NML28314.1"/>
    <property type="molecule type" value="Genomic_DNA"/>
</dbReference>
<dbReference type="Proteomes" id="UP000580043">
    <property type="component" value="Unassembled WGS sequence"/>
</dbReference>
<accession>A0A848GAJ6</accession>
<proteinExistence type="predicted"/>
<gene>
    <name evidence="1" type="ORF">HHL15_21360</name>
</gene>
<reference evidence="1 2" key="1">
    <citation type="submission" date="2020-04" db="EMBL/GenBank/DDBJ databases">
        <title>Zoogloea sp. G-4-1-14 isolated from soil.</title>
        <authorList>
            <person name="Dahal R.H."/>
        </authorList>
    </citation>
    <scope>NUCLEOTIDE SEQUENCE [LARGE SCALE GENOMIC DNA]</scope>
    <source>
        <strain evidence="1 2">G-4-1-14</strain>
    </source>
</reference>
<dbReference type="AlphaFoldDB" id="A0A848GAJ6"/>
<evidence type="ECO:0000313" key="1">
    <source>
        <dbReference type="EMBL" id="NML28314.1"/>
    </source>
</evidence>